<dbReference type="InterPro" id="IPR012337">
    <property type="entry name" value="RNaseH-like_sf"/>
</dbReference>
<dbReference type="GO" id="GO:0003676">
    <property type="term" value="F:nucleic acid binding"/>
    <property type="evidence" value="ECO:0007669"/>
    <property type="project" value="InterPro"/>
</dbReference>
<evidence type="ECO:0000313" key="2">
    <source>
        <dbReference type="EMBL" id="KAJ6691068.1"/>
    </source>
</evidence>
<dbReference type="Gene3D" id="3.30.420.10">
    <property type="entry name" value="Ribonuclease H-like superfamily/Ribonuclease H"/>
    <property type="match status" value="1"/>
</dbReference>
<dbReference type="Pfam" id="PF13456">
    <property type="entry name" value="RVT_3"/>
    <property type="match status" value="1"/>
</dbReference>
<dbReference type="EMBL" id="JAPFFM010000018">
    <property type="protein sequence ID" value="KAJ6691068.1"/>
    <property type="molecule type" value="Genomic_DNA"/>
</dbReference>
<evidence type="ECO:0000259" key="1">
    <source>
        <dbReference type="Pfam" id="PF13456"/>
    </source>
</evidence>
<keyword evidence="3" id="KW-1185">Reference proteome</keyword>
<name>A0A9Q0SVJ1_9ROSI</name>
<dbReference type="InterPro" id="IPR044730">
    <property type="entry name" value="RNase_H-like_dom_plant"/>
</dbReference>
<dbReference type="AlphaFoldDB" id="A0A9Q0SVJ1"/>
<dbReference type="InterPro" id="IPR002156">
    <property type="entry name" value="RNaseH_domain"/>
</dbReference>
<accession>A0A9Q0SVJ1</accession>
<sequence length="125" mass="14286">MNPIFLPPPPPFSFIPFPPPSPSSVPPPPLYCPPLPHFFPTTNTESNLDLSFEAELLAVREALQLAWDKGLKRVIVESDSEIVESDSESVVNRTRNQLIRQPKNQFEAIIVECQSYDSREWNYYL</sequence>
<dbReference type="GO" id="GO:0004523">
    <property type="term" value="F:RNA-DNA hybrid ribonuclease activity"/>
    <property type="evidence" value="ECO:0007669"/>
    <property type="project" value="InterPro"/>
</dbReference>
<gene>
    <name evidence="2" type="ORF">OIU74_015703</name>
</gene>
<evidence type="ECO:0000313" key="3">
    <source>
        <dbReference type="Proteomes" id="UP001151752"/>
    </source>
</evidence>
<dbReference type="SUPFAM" id="SSF53098">
    <property type="entry name" value="Ribonuclease H-like"/>
    <property type="match status" value="1"/>
</dbReference>
<proteinExistence type="predicted"/>
<dbReference type="Proteomes" id="UP001151752">
    <property type="component" value="Chromosome 17"/>
</dbReference>
<dbReference type="CDD" id="cd06222">
    <property type="entry name" value="RNase_H_like"/>
    <property type="match status" value="1"/>
</dbReference>
<dbReference type="InterPro" id="IPR036397">
    <property type="entry name" value="RNaseH_sf"/>
</dbReference>
<protein>
    <recommendedName>
        <fullName evidence="1">RNase H type-1 domain-containing protein</fullName>
    </recommendedName>
</protein>
<reference evidence="2" key="2">
    <citation type="journal article" date="2023" name="Int. J. Mol. Sci.">
        <title>De Novo Assembly and Annotation of 11 Diverse Shrub Willow (Salix) Genomes Reveals Novel Gene Organization in Sex-Linked Regions.</title>
        <authorList>
            <person name="Hyden B."/>
            <person name="Feng K."/>
            <person name="Yates T.B."/>
            <person name="Jawdy S."/>
            <person name="Cereghino C."/>
            <person name="Smart L.B."/>
            <person name="Muchero W."/>
        </authorList>
    </citation>
    <scope>NUCLEOTIDE SEQUENCE</scope>
    <source>
        <tissue evidence="2">Shoot tip</tissue>
    </source>
</reference>
<organism evidence="2 3">
    <name type="scientific">Salix koriyanagi</name>
    <dbReference type="NCBI Taxonomy" id="2511006"/>
    <lineage>
        <taxon>Eukaryota</taxon>
        <taxon>Viridiplantae</taxon>
        <taxon>Streptophyta</taxon>
        <taxon>Embryophyta</taxon>
        <taxon>Tracheophyta</taxon>
        <taxon>Spermatophyta</taxon>
        <taxon>Magnoliopsida</taxon>
        <taxon>eudicotyledons</taxon>
        <taxon>Gunneridae</taxon>
        <taxon>Pentapetalae</taxon>
        <taxon>rosids</taxon>
        <taxon>fabids</taxon>
        <taxon>Malpighiales</taxon>
        <taxon>Salicaceae</taxon>
        <taxon>Saliceae</taxon>
        <taxon>Salix</taxon>
    </lineage>
</organism>
<comment type="caution">
    <text evidence="2">The sequence shown here is derived from an EMBL/GenBank/DDBJ whole genome shotgun (WGS) entry which is preliminary data.</text>
</comment>
<feature type="domain" description="RNase H type-1" evidence="1">
    <location>
        <begin position="51"/>
        <end position="87"/>
    </location>
</feature>
<reference evidence="2" key="1">
    <citation type="submission" date="2022-11" db="EMBL/GenBank/DDBJ databases">
        <authorList>
            <person name="Hyden B.L."/>
            <person name="Feng K."/>
            <person name="Yates T."/>
            <person name="Jawdy S."/>
            <person name="Smart L.B."/>
            <person name="Muchero W."/>
        </authorList>
    </citation>
    <scope>NUCLEOTIDE SEQUENCE</scope>
    <source>
        <tissue evidence="2">Shoot tip</tissue>
    </source>
</reference>